<proteinExistence type="predicted"/>
<gene>
    <name evidence="2" type="ORF">AVDCRST_MAG17-1241</name>
</gene>
<feature type="compositionally biased region" description="Basic and acidic residues" evidence="1">
    <location>
        <begin position="11"/>
        <end position="26"/>
    </location>
</feature>
<evidence type="ECO:0000256" key="1">
    <source>
        <dbReference type="SAM" id="MobiDB-lite"/>
    </source>
</evidence>
<feature type="compositionally biased region" description="Basic and acidic residues" evidence="1">
    <location>
        <begin position="362"/>
        <end position="373"/>
    </location>
</feature>
<accession>A0A6J4SPA0</accession>
<feature type="non-terminal residue" evidence="2">
    <location>
        <position position="1"/>
    </location>
</feature>
<sequence>ARGTHAGRPSADARPRTRADAGDERRRRGRDPHRRRPAPRPLRRGGRACRPAVRRPAGARNRGGRPRSDLLVEYAGAPRGLLRRAVHGGGAPHAQHPPLPGAARVHRQPRRGQGHPRRRVAGLGHRGARPEVRDRPALRGDGRRRRRLAAECGPLRGTARAPVAGLRPAAPRRARGRRALLHERHHREPQGRALLTPLERPARAHELYRRRARGLARGPRAPGRADVPRQRLGPGPCVPAGRSRHDHALALPPGRAAGAPDLRGARYARRRGPHHLARPPAPRRRARLRPVEPAHGRLRRRRRPALTHGGLRGAPRDPHRPGLGNDGDQSARLGGPPARGGRGRGALGLPLHRRSADAAGRGADRLRRGRGDALGRRVHRRARGPRPVDRPHVLRGLDGRRQVPRRVVAHRRRRGARRQGLHPHHRSGQGCDQVGRRVDLLRRPRGRADGARGGLRGGGHRSPGRALVRASAGLRGARRRRCGERGRPARAPGRTGGQVVDSQRVRLHRRGAEDQRRKVRQEGPAPAPRGRRARAGRRGGCGLV</sequence>
<feature type="region of interest" description="Disordered" evidence="1">
    <location>
        <begin position="1"/>
        <end position="72"/>
    </location>
</feature>
<dbReference type="EMBL" id="CADCVV010000087">
    <property type="protein sequence ID" value="CAA9498904.1"/>
    <property type="molecule type" value="Genomic_DNA"/>
</dbReference>
<feature type="compositionally biased region" description="Basic residues" evidence="1">
    <location>
        <begin position="104"/>
        <end position="120"/>
    </location>
</feature>
<evidence type="ECO:0000313" key="2">
    <source>
        <dbReference type="EMBL" id="CAA9498904.1"/>
    </source>
</evidence>
<feature type="compositionally biased region" description="Basic residues" evidence="1">
    <location>
        <begin position="270"/>
        <end position="288"/>
    </location>
</feature>
<feature type="compositionally biased region" description="Basic residues" evidence="1">
    <location>
        <begin position="296"/>
        <end position="305"/>
    </location>
</feature>
<feature type="compositionally biased region" description="Basic residues" evidence="1">
    <location>
        <begin position="409"/>
        <end position="427"/>
    </location>
</feature>
<name>A0A6J4SPA0_9ACTN</name>
<feature type="compositionally biased region" description="Low complexity" evidence="1">
    <location>
        <begin position="215"/>
        <end position="225"/>
    </location>
</feature>
<dbReference type="GO" id="GO:0004467">
    <property type="term" value="F:long-chain fatty acid-CoA ligase activity"/>
    <property type="evidence" value="ECO:0007669"/>
    <property type="project" value="UniProtKB-EC"/>
</dbReference>
<feature type="region of interest" description="Disordered" evidence="1">
    <location>
        <begin position="84"/>
        <end position="139"/>
    </location>
</feature>
<feature type="compositionally biased region" description="Basic and acidic residues" evidence="1">
    <location>
        <begin position="128"/>
        <end position="139"/>
    </location>
</feature>
<keyword evidence="2" id="KW-0436">Ligase</keyword>
<feature type="compositionally biased region" description="Low complexity" evidence="1">
    <location>
        <begin position="464"/>
        <end position="475"/>
    </location>
</feature>
<feature type="compositionally biased region" description="Basic and acidic residues" evidence="1">
    <location>
        <begin position="434"/>
        <end position="450"/>
    </location>
</feature>
<feature type="compositionally biased region" description="Low complexity" evidence="1">
    <location>
        <begin position="48"/>
        <end position="60"/>
    </location>
</feature>
<feature type="compositionally biased region" description="Basic residues" evidence="1">
    <location>
        <begin position="27"/>
        <end position="47"/>
    </location>
</feature>
<feature type="compositionally biased region" description="Gly residues" evidence="1">
    <location>
        <begin position="337"/>
        <end position="346"/>
    </location>
</feature>
<organism evidence="2">
    <name type="scientific">uncultured Solirubrobacterales bacterium</name>
    <dbReference type="NCBI Taxonomy" id="768556"/>
    <lineage>
        <taxon>Bacteria</taxon>
        <taxon>Bacillati</taxon>
        <taxon>Actinomycetota</taxon>
        <taxon>Thermoleophilia</taxon>
        <taxon>Solirubrobacterales</taxon>
        <taxon>environmental samples</taxon>
    </lineage>
</organism>
<feature type="region of interest" description="Disordered" evidence="1">
    <location>
        <begin position="409"/>
        <end position="544"/>
    </location>
</feature>
<dbReference type="EC" id="6.2.1.3" evidence="2"/>
<feature type="non-terminal residue" evidence="2">
    <location>
        <position position="544"/>
    </location>
</feature>
<feature type="region of interest" description="Disordered" evidence="1">
    <location>
        <begin position="212"/>
        <end position="233"/>
    </location>
</feature>
<dbReference type="AlphaFoldDB" id="A0A6J4SPA0"/>
<protein>
    <submittedName>
        <fullName evidence="2">CoA ligase @ Long-chain fatty-acid-CoA ligase, Mycobacterial subgroup FadD14</fullName>
        <ecNumber evidence="2">6.2.1.3</ecNumber>
    </submittedName>
</protein>
<feature type="region of interest" description="Disordered" evidence="1">
    <location>
        <begin position="270"/>
        <end position="373"/>
    </location>
</feature>
<reference evidence="2" key="1">
    <citation type="submission" date="2020-02" db="EMBL/GenBank/DDBJ databases">
        <authorList>
            <person name="Meier V. D."/>
        </authorList>
    </citation>
    <scope>NUCLEOTIDE SEQUENCE</scope>
    <source>
        <strain evidence="2">AVDCRST_MAG17</strain>
    </source>
</reference>